<evidence type="ECO:0000256" key="3">
    <source>
        <dbReference type="ARBA" id="ARBA00022695"/>
    </source>
</evidence>
<evidence type="ECO:0000256" key="7">
    <source>
        <dbReference type="SAM" id="Coils"/>
    </source>
</evidence>
<dbReference type="PANTHER" id="PTHR37984">
    <property type="entry name" value="PROTEIN CBG26694"/>
    <property type="match status" value="1"/>
</dbReference>
<dbReference type="EMBL" id="CP059673">
    <property type="protein sequence ID" value="QRW26658.1"/>
    <property type="molecule type" value="Genomic_DNA"/>
</dbReference>
<evidence type="ECO:0000256" key="4">
    <source>
        <dbReference type="ARBA" id="ARBA00022722"/>
    </source>
</evidence>
<dbReference type="SUPFAM" id="SSF56672">
    <property type="entry name" value="DNA/RNA polymerases"/>
    <property type="match status" value="1"/>
</dbReference>
<dbReference type="GO" id="GO:0003676">
    <property type="term" value="F:nucleic acid binding"/>
    <property type="evidence" value="ECO:0007669"/>
    <property type="project" value="InterPro"/>
</dbReference>
<dbReference type="InterPro" id="IPR043128">
    <property type="entry name" value="Rev_trsase/Diguanyl_cyclase"/>
</dbReference>
<feature type="region of interest" description="Disordered" evidence="8">
    <location>
        <begin position="305"/>
        <end position="365"/>
    </location>
</feature>
<protein>
    <submittedName>
        <fullName evidence="10">Pol polyprotein/retrotransposon</fullName>
    </submittedName>
</protein>
<evidence type="ECO:0000256" key="2">
    <source>
        <dbReference type="ARBA" id="ARBA00022679"/>
    </source>
</evidence>
<gene>
    <name evidence="10" type="ORF">RhiXN_01253</name>
</gene>
<feature type="compositionally biased region" description="Low complexity" evidence="8">
    <location>
        <begin position="228"/>
        <end position="243"/>
    </location>
</feature>
<feature type="domain" description="CCHC-type" evidence="9">
    <location>
        <begin position="648"/>
        <end position="663"/>
    </location>
</feature>
<dbReference type="SUPFAM" id="SSF50630">
    <property type="entry name" value="Acid proteases"/>
    <property type="match status" value="1"/>
</dbReference>
<dbReference type="SUPFAM" id="SSF57756">
    <property type="entry name" value="Retrovirus zinc finger-like domains"/>
    <property type="match status" value="1"/>
</dbReference>
<feature type="compositionally biased region" description="Basic and acidic residues" evidence="8">
    <location>
        <begin position="1"/>
        <end position="29"/>
    </location>
</feature>
<evidence type="ECO:0000313" key="11">
    <source>
        <dbReference type="Proteomes" id="UP000650533"/>
    </source>
</evidence>
<dbReference type="KEGG" id="rsx:RhiXN_01253"/>
<keyword evidence="3" id="KW-0548">Nucleotidyltransferase</keyword>
<keyword evidence="6" id="KW-0862">Zinc</keyword>
<feature type="coiled-coil region" evidence="7">
    <location>
        <begin position="379"/>
        <end position="406"/>
    </location>
</feature>
<keyword evidence="2" id="KW-0808">Transferase</keyword>
<proteinExistence type="predicted"/>
<dbReference type="GO" id="GO:0008270">
    <property type="term" value="F:zinc ion binding"/>
    <property type="evidence" value="ECO:0007669"/>
    <property type="project" value="UniProtKB-KW"/>
</dbReference>
<dbReference type="GO" id="GO:0006397">
    <property type="term" value="P:mRNA processing"/>
    <property type="evidence" value="ECO:0007669"/>
    <property type="project" value="UniProtKB-KW"/>
</dbReference>
<dbReference type="CDD" id="cd00303">
    <property type="entry name" value="retropepsin_like"/>
    <property type="match status" value="1"/>
</dbReference>
<dbReference type="RefSeq" id="XP_043186895.1">
    <property type="nucleotide sequence ID" value="XM_043321072.1"/>
</dbReference>
<dbReference type="InterPro" id="IPR036875">
    <property type="entry name" value="Znf_CCHC_sf"/>
</dbReference>
<dbReference type="Proteomes" id="UP000650533">
    <property type="component" value="Chromosome 16"/>
</dbReference>
<evidence type="ECO:0000256" key="1">
    <source>
        <dbReference type="ARBA" id="ARBA00022664"/>
    </source>
</evidence>
<organism evidence="10 11">
    <name type="scientific">Rhizoctonia solani</name>
    <dbReference type="NCBI Taxonomy" id="456999"/>
    <lineage>
        <taxon>Eukaryota</taxon>
        <taxon>Fungi</taxon>
        <taxon>Dikarya</taxon>
        <taxon>Basidiomycota</taxon>
        <taxon>Agaricomycotina</taxon>
        <taxon>Agaricomycetes</taxon>
        <taxon>Cantharellales</taxon>
        <taxon>Ceratobasidiaceae</taxon>
        <taxon>Rhizoctonia</taxon>
    </lineage>
</organism>
<evidence type="ECO:0000256" key="5">
    <source>
        <dbReference type="ARBA" id="ARBA00022759"/>
    </source>
</evidence>
<dbReference type="Gene3D" id="3.10.10.10">
    <property type="entry name" value="HIV Type 1 Reverse Transcriptase, subunit A, domain 1"/>
    <property type="match status" value="1"/>
</dbReference>
<dbReference type="AlphaFoldDB" id="A0A8H8P8C9"/>
<keyword evidence="6" id="KW-0863">Zinc-finger</keyword>
<dbReference type="PROSITE" id="PS50158">
    <property type="entry name" value="ZF_CCHC"/>
    <property type="match status" value="1"/>
</dbReference>
<reference evidence="10" key="1">
    <citation type="submission" date="2020-05" db="EMBL/GenBank/DDBJ databases">
        <title>Evolutionary and genomic comparisons of hybrid uninucleate and nonhybrid Rhizoctonia fungi.</title>
        <authorList>
            <person name="Li C."/>
            <person name="Chen X."/>
        </authorList>
    </citation>
    <scope>NUCLEOTIDE SEQUENCE</scope>
    <source>
        <strain evidence="10">AG-1 IA</strain>
    </source>
</reference>
<evidence type="ECO:0000256" key="6">
    <source>
        <dbReference type="PROSITE-ProRule" id="PRU00047"/>
    </source>
</evidence>
<dbReference type="GO" id="GO:0016779">
    <property type="term" value="F:nucleotidyltransferase activity"/>
    <property type="evidence" value="ECO:0007669"/>
    <property type="project" value="UniProtKB-KW"/>
</dbReference>
<feature type="compositionally biased region" description="Polar residues" evidence="8">
    <location>
        <begin position="621"/>
        <end position="636"/>
    </location>
</feature>
<dbReference type="InterPro" id="IPR043502">
    <property type="entry name" value="DNA/RNA_pol_sf"/>
</dbReference>
<evidence type="ECO:0000259" key="9">
    <source>
        <dbReference type="PROSITE" id="PS50158"/>
    </source>
</evidence>
<keyword evidence="5" id="KW-0378">Hydrolase</keyword>
<dbReference type="CDD" id="cd01647">
    <property type="entry name" value="RT_LTR"/>
    <property type="match status" value="1"/>
</dbReference>
<feature type="region of interest" description="Disordered" evidence="8">
    <location>
        <begin position="1"/>
        <end position="67"/>
    </location>
</feature>
<keyword evidence="4" id="KW-0540">Nuclease</keyword>
<evidence type="ECO:0000256" key="8">
    <source>
        <dbReference type="SAM" id="MobiDB-lite"/>
    </source>
</evidence>
<keyword evidence="1" id="KW-0507">mRNA processing</keyword>
<keyword evidence="6" id="KW-0479">Metal-binding</keyword>
<feature type="compositionally biased region" description="Polar residues" evidence="8">
    <location>
        <begin position="591"/>
        <end position="600"/>
    </location>
</feature>
<dbReference type="InterPro" id="IPR021109">
    <property type="entry name" value="Peptidase_aspartic_dom_sf"/>
</dbReference>
<dbReference type="SMART" id="SM00343">
    <property type="entry name" value="ZnF_C2HC"/>
    <property type="match status" value="1"/>
</dbReference>
<feature type="region of interest" description="Disordered" evidence="8">
    <location>
        <begin position="224"/>
        <end position="245"/>
    </location>
</feature>
<keyword evidence="5" id="KW-0255">Endonuclease</keyword>
<accession>A0A8H8P8C9</accession>
<dbReference type="GeneID" id="67023535"/>
<dbReference type="InterPro" id="IPR050951">
    <property type="entry name" value="Retrovirus_Pol_polyprotein"/>
</dbReference>
<dbReference type="Gene3D" id="2.40.70.10">
    <property type="entry name" value="Acid Proteases"/>
    <property type="match status" value="1"/>
</dbReference>
<dbReference type="GO" id="GO:0004519">
    <property type="term" value="F:endonuclease activity"/>
    <property type="evidence" value="ECO:0007669"/>
    <property type="project" value="UniProtKB-KW"/>
</dbReference>
<dbReference type="PANTHER" id="PTHR37984:SF5">
    <property type="entry name" value="PROTEIN NYNRIN-LIKE"/>
    <property type="match status" value="1"/>
</dbReference>
<keyword evidence="7" id="KW-0175">Coiled coil</keyword>
<dbReference type="Gene3D" id="3.30.70.270">
    <property type="match status" value="2"/>
</dbReference>
<sequence>MEARKGADACKEADAPESEREDSPKDTQEATHTALGGSASPDAAQSEPCALKSPKTPTGRDTGLGLEFDQSGATIFVTARTSRVLEDRSEDKESAGLEPQYIVLNKSPSNNRAMEQSHVRQETGETQRVSWFDKMRKADVALETGRDLPELNIEWYRDHWSRSDYLLVSETEQTSKYRNASKGENVRVSAIICEVNDDYVLDNEEYKATVLKLQALERAQMFAESQVPSQTSGAGPSGSQQSPRVTVEEIVDKDAPRYVVISSDKEESDVLDVLRKGKGKEPTRKTRPRCSLGVAIDEIEPVKSDINESERRQSSRITSVHQSEYVPDGFRSGGYIESRYGKDLEPPSERDKSLQDQEEPLNNAPRQLRRVQWIANVDNNKIRKLLKRLINENKKLKKKTNKQAQLGYKAQAPKTYKGEEPNLEEYKQFVFDYDNGVYETGISRETAVQNVRRVQYEVKDVYKLMYKYCFPPDFKETLRKRYESIGQGARCVQDFFANLELYRTQLSDIMGLQHVQRAWDGAARHIRAEWAMKGYCANNATFDQLKAAALDIKRPYNVSRNQVNEHVKQDSHKGEQLRSLDCKQNRKDKQSQQNPQSNTHHQNKSSRERERSSNWKKSKLPINSQQTGNSRSNLTNKQKERYRAEDQCYLCHKVGHMARNCTKANSAKPTRLRANAATLGTDSKVRALSVIVKEINQLYQTKDTLGISSVKVDDKPVQLNAAKTKSETVGFIERNAVQVKDNTQLVPQTIVVRAKLNGKTIQALLDLGSQADILSTTIVDQLHITRVTLTKPLQLQLAILGLKSTVNYGASARLQYQGINKERDFNVGNLDGYDAILGTPWLYQHCVSRINGCNRRKNGRTTISVEKLMLRLVPTVCSKYTLTTVLPSKCAKKLRPLFDKKAREYLQTGRWELTTGSNAVPMLILTKKSSDGLVAIQTVLDKREQNNNTVKLALPLPPPKDVLLNVSQKKFRSVIDGKDAYKQIRVVPEDVPKTLFHTPLGTMVSMVMQQGDCNVGATYQSLMNHLFQLYIGVFIPKKMQFFAQELILLGYVIDKKGIRMDPHKVDSIEKWKTPTTKDQVASYIGALGYLAPNCKGLKQPMAILSKCSSGKGLFRWDGTEERAFRKTQQIVRKH</sequence>
<name>A0A8H8P8C9_9AGAM</name>
<evidence type="ECO:0000313" key="10">
    <source>
        <dbReference type="EMBL" id="QRW26658.1"/>
    </source>
</evidence>
<feature type="region of interest" description="Disordered" evidence="8">
    <location>
        <begin position="583"/>
        <end position="639"/>
    </location>
</feature>
<dbReference type="Gene3D" id="4.10.60.10">
    <property type="entry name" value="Zinc finger, CCHC-type"/>
    <property type="match status" value="1"/>
</dbReference>
<feature type="compositionally biased region" description="Basic and acidic residues" evidence="8">
    <location>
        <begin position="339"/>
        <end position="355"/>
    </location>
</feature>
<dbReference type="InterPro" id="IPR001878">
    <property type="entry name" value="Znf_CCHC"/>
</dbReference>